<keyword evidence="2" id="KW-1185">Reference proteome</keyword>
<sequence length="47" mass="5567">MRMKEYHEETLLLKLKELEDEHDYMVATGNFPPELSNIATNCERKKA</sequence>
<gene>
    <name evidence="1" type="ORF">ABW286_13105</name>
</gene>
<name>A0ABV3N2T3_9GAMM</name>
<dbReference type="Proteomes" id="UP001554567">
    <property type="component" value="Unassembled WGS sequence"/>
</dbReference>
<dbReference type="EMBL" id="JBFKZN010000006">
    <property type="protein sequence ID" value="MEW5290110.1"/>
    <property type="molecule type" value="Genomic_DNA"/>
</dbReference>
<accession>A0ABV3N2T3</accession>
<comment type="caution">
    <text evidence="1">The sequence shown here is derived from an EMBL/GenBank/DDBJ whole genome shotgun (WGS) entry which is preliminary data.</text>
</comment>
<evidence type="ECO:0000313" key="2">
    <source>
        <dbReference type="Proteomes" id="UP001554567"/>
    </source>
</evidence>
<dbReference type="RefSeq" id="WP_367167743.1">
    <property type="nucleotide sequence ID" value="NZ_JBFKZN010000006.1"/>
</dbReference>
<proteinExistence type="predicted"/>
<evidence type="ECO:0000313" key="1">
    <source>
        <dbReference type="EMBL" id="MEW5290110.1"/>
    </source>
</evidence>
<reference evidence="1 2" key="1">
    <citation type="submission" date="2024-07" db="EMBL/GenBank/DDBJ databases">
        <authorList>
            <person name="Dulla G.F.J."/>
            <person name="Delorm J.G."/>
        </authorList>
    </citation>
    <scope>NUCLEOTIDE SEQUENCE [LARGE SCALE GENOMIC DNA]</scope>
    <source>
        <strain evidence="1 2">JGD 233</strain>
    </source>
</reference>
<protein>
    <submittedName>
        <fullName evidence="1">Uncharacterized protein</fullName>
    </submittedName>
</protein>
<organism evidence="1 2">
    <name type="scientific">Erwinia papayae</name>
    <dbReference type="NCBI Taxonomy" id="206499"/>
    <lineage>
        <taxon>Bacteria</taxon>
        <taxon>Pseudomonadati</taxon>
        <taxon>Pseudomonadota</taxon>
        <taxon>Gammaproteobacteria</taxon>
        <taxon>Enterobacterales</taxon>
        <taxon>Erwiniaceae</taxon>
        <taxon>Erwinia</taxon>
    </lineage>
</organism>